<dbReference type="OrthoDB" id="2138957at2"/>
<gene>
    <name evidence="1" type="ORF">SAMN05192534_10695</name>
</gene>
<keyword evidence="2" id="KW-1185">Reference proteome</keyword>
<evidence type="ECO:0000313" key="2">
    <source>
        <dbReference type="Proteomes" id="UP000199163"/>
    </source>
</evidence>
<dbReference type="EMBL" id="FNDK01000006">
    <property type="protein sequence ID" value="SDH49375.1"/>
    <property type="molecule type" value="Genomic_DNA"/>
</dbReference>
<name>A0A1G8CV33_9BACI</name>
<dbReference type="STRING" id="568899.SAMN05192534_10695"/>
<organism evidence="1 2">
    <name type="scientific">Alteribacillus persepolensis</name>
    <dbReference type="NCBI Taxonomy" id="568899"/>
    <lineage>
        <taxon>Bacteria</taxon>
        <taxon>Bacillati</taxon>
        <taxon>Bacillota</taxon>
        <taxon>Bacilli</taxon>
        <taxon>Bacillales</taxon>
        <taxon>Bacillaceae</taxon>
        <taxon>Alteribacillus</taxon>
    </lineage>
</organism>
<reference evidence="1 2" key="1">
    <citation type="submission" date="2016-10" db="EMBL/GenBank/DDBJ databases">
        <authorList>
            <person name="de Groot N.N."/>
        </authorList>
    </citation>
    <scope>NUCLEOTIDE SEQUENCE [LARGE SCALE GENOMIC DNA]</scope>
    <source>
        <strain evidence="1 2">DSM 21632</strain>
    </source>
</reference>
<dbReference type="PROSITE" id="PS51257">
    <property type="entry name" value="PROKAR_LIPOPROTEIN"/>
    <property type="match status" value="1"/>
</dbReference>
<dbReference type="RefSeq" id="WP_091272439.1">
    <property type="nucleotide sequence ID" value="NZ_FNDK01000006.1"/>
</dbReference>
<evidence type="ECO:0000313" key="1">
    <source>
        <dbReference type="EMBL" id="SDH49375.1"/>
    </source>
</evidence>
<dbReference type="Proteomes" id="UP000199163">
    <property type="component" value="Unassembled WGS sequence"/>
</dbReference>
<protein>
    <submittedName>
        <fullName evidence="1">YceG-like family protein</fullName>
    </submittedName>
</protein>
<sequence length="159" mass="17270">MNKYGIRMFAAGWFTAACIVLIYQWLFAVDQGKTSASTHPAPQENAGSAAADMSEDNMISLLEQGGYVVAEKTNTASTSSNSDTDEKYEEPPYQAVLHIESGMTSSETAAILQRLKLIDDVAAFENSLREQEAATSIQAGFYDLHSNMTAEEIITSITN</sequence>
<accession>A0A1G8CV33</accession>
<dbReference type="Gene3D" id="3.30.1490.480">
    <property type="entry name" value="Endolytic murein transglycosylase"/>
    <property type="match status" value="1"/>
</dbReference>
<proteinExistence type="predicted"/>
<dbReference type="AlphaFoldDB" id="A0A1G8CV33"/>